<dbReference type="HOGENOM" id="CLU_1330823_0_0_5"/>
<organism evidence="1 2">
    <name type="scientific">Afipia carboxidovorans (strain ATCC 49405 / DSM 1227 / KCTC 32145 / OM5)</name>
    <name type="common">Oligotropha carboxidovorans</name>
    <dbReference type="NCBI Taxonomy" id="504832"/>
    <lineage>
        <taxon>Bacteria</taxon>
        <taxon>Pseudomonadati</taxon>
        <taxon>Pseudomonadota</taxon>
        <taxon>Alphaproteobacteria</taxon>
        <taxon>Hyphomicrobiales</taxon>
        <taxon>Nitrobacteraceae</taxon>
        <taxon>Afipia</taxon>
    </lineage>
</organism>
<dbReference type="STRING" id="504832.OCA5_c24110"/>
<protein>
    <submittedName>
        <fullName evidence="1">Putative phage tail protein I</fullName>
    </submittedName>
</protein>
<proteinExistence type="predicted"/>
<dbReference type="OrthoDB" id="90759at2"/>
<evidence type="ECO:0000313" key="2">
    <source>
        <dbReference type="Proteomes" id="UP000007730"/>
    </source>
</evidence>
<dbReference type="NCBIfam" id="TIGR01634">
    <property type="entry name" value="tail_P2_I"/>
    <property type="match status" value="1"/>
</dbReference>
<name>B6JEF3_AFIC5</name>
<dbReference type="Pfam" id="PF09684">
    <property type="entry name" value="Tail_P2_I"/>
    <property type="match status" value="1"/>
</dbReference>
<dbReference type="eggNOG" id="COG4385">
    <property type="taxonomic scope" value="Bacteria"/>
</dbReference>
<dbReference type="KEGG" id="ocg:OCA5_c24110"/>
<dbReference type="AlphaFoldDB" id="B6JEF3"/>
<dbReference type="RefSeq" id="WP_012562747.1">
    <property type="nucleotide sequence ID" value="NC_011386.1"/>
</dbReference>
<evidence type="ECO:0000313" key="1">
    <source>
        <dbReference type="EMBL" id="AEI07107.1"/>
    </source>
</evidence>
<reference evidence="1 2" key="1">
    <citation type="journal article" date="2011" name="J. Bacteriol.">
        <title>Complete genome sequences of the chemolithoautotrophic Oligotropha carboxidovorans strains OM4 and OM5.</title>
        <authorList>
            <person name="Volland S."/>
            <person name="Rachinger M."/>
            <person name="Strittmatter A."/>
            <person name="Daniel R."/>
            <person name="Gottschalk G."/>
            <person name="Meyer O."/>
        </authorList>
    </citation>
    <scope>NUCLEOTIDE SEQUENCE [LARGE SCALE GENOMIC DNA]</scope>
    <source>
        <strain evidence="2">ATCC 49405 / DSM 1227 / KCTC 32145 / OM5</strain>
    </source>
</reference>
<sequence length="206" mass="23142">MSEDLLPANATAFERGVTLAMTDVLPVPIRELLDPAQTLIPFIPFLAEHESVDLWFDDWTVARKRTMIEDALRLAGLKGTRLGLRSFLTYVDALLISTVAHPRRFVLGRSALGVQPLKFPAYTALYLIKVGLKRHRRGLVLGRGALGRHALVRVDREPIRRANIAATVSKAPGTQYTATFAHRRRPFFDEMAFGMGFDEFIDRKSL</sequence>
<dbReference type="InterPro" id="IPR006521">
    <property type="entry name" value="Tail_protein_I"/>
</dbReference>
<dbReference type="EMBL" id="CP002826">
    <property type="protein sequence ID" value="AEI07107.1"/>
    <property type="molecule type" value="Genomic_DNA"/>
</dbReference>
<dbReference type="Proteomes" id="UP000007730">
    <property type="component" value="Chromosome"/>
</dbReference>
<keyword evidence="2" id="KW-1185">Reference proteome</keyword>
<dbReference type="KEGG" id="oca:OCAR_5587"/>
<accession>B6JEF3</accession>
<gene>
    <name evidence="1" type="ordered locus">OCA5_c24110</name>
</gene>